<comment type="caution">
    <text evidence="3">The sequence shown here is derived from an EMBL/GenBank/DDBJ whole genome shotgun (WGS) entry which is preliminary data.</text>
</comment>
<feature type="transmembrane region" description="Helical" evidence="2">
    <location>
        <begin position="12"/>
        <end position="44"/>
    </location>
</feature>
<feature type="transmembrane region" description="Helical" evidence="2">
    <location>
        <begin position="50"/>
        <end position="74"/>
    </location>
</feature>
<sequence>MDYIENNPEILRLIPVALVALVVAVWLLFCALEGALVLLAIALAQGFVGIVAYVAAWVFLLPFMLVASVGLGAINRFTSASAKRQEKRAGRWRRRHREGKVSDPPPDPAERYKWANRLPPYDS</sequence>
<dbReference type="AlphaFoldDB" id="A0A7C9HJL8"/>
<dbReference type="Proteomes" id="UP000483078">
    <property type="component" value="Unassembled WGS sequence"/>
</dbReference>
<reference evidence="3 4" key="1">
    <citation type="submission" date="2019-06" db="EMBL/GenBank/DDBJ databases">
        <title>Enrichment of Autotrophic Halophilic Microorganisms from Red Sea Brine Pool Using Microbial Electrosynthesis System.</title>
        <authorList>
            <person name="Alqahtani M.F."/>
            <person name="Bajracharya S."/>
            <person name="Katuri K.P."/>
            <person name="Ali M."/>
            <person name="Saikaly P.E."/>
        </authorList>
    </citation>
    <scope>NUCLEOTIDE SEQUENCE [LARGE SCALE GENOMIC DNA]</scope>
    <source>
        <strain evidence="3">MES6</strain>
    </source>
</reference>
<feature type="region of interest" description="Disordered" evidence="1">
    <location>
        <begin position="81"/>
        <end position="123"/>
    </location>
</feature>
<evidence type="ECO:0000313" key="4">
    <source>
        <dbReference type="Proteomes" id="UP000483078"/>
    </source>
</evidence>
<evidence type="ECO:0000313" key="3">
    <source>
        <dbReference type="EMBL" id="MTJ05052.1"/>
    </source>
</evidence>
<evidence type="ECO:0000256" key="1">
    <source>
        <dbReference type="SAM" id="MobiDB-lite"/>
    </source>
</evidence>
<dbReference type="EMBL" id="VENJ01000013">
    <property type="protein sequence ID" value="MTJ05052.1"/>
    <property type="molecule type" value="Genomic_DNA"/>
</dbReference>
<accession>A0A7C9HJL8</accession>
<gene>
    <name evidence="3" type="ORF">FH759_10225</name>
</gene>
<dbReference type="RefSeq" id="WP_273249834.1">
    <property type="nucleotide sequence ID" value="NZ_VENJ01000013.1"/>
</dbReference>
<keyword evidence="2" id="KW-0812">Transmembrane</keyword>
<organism evidence="3 4">
    <name type="scientific">Sediminimonas qiaohouensis</name>
    <dbReference type="NCBI Taxonomy" id="552061"/>
    <lineage>
        <taxon>Bacteria</taxon>
        <taxon>Pseudomonadati</taxon>
        <taxon>Pseudomonadota</taxon>
        <taxon>Alphaproteobacteria</taxon>
        <taxon>Rhodobacterales</taxon>
        <taxon>Roseobacteraceae</taxon>
        <taxon>Sediminimonas</taxon>
    </lineage>
</organism>
<evidence type="ECO:0000256" key="2">
    <source>
        <dbReference type="SAM" id="Phobius"/>
    </source>
</evidence>
<keyword evidence="2" id="KW-1133">Transmembrane helix</keyword>
<keyword evidence="2" id="KW-0472">Membrane</keyword>
<protein>
    <submittedName>
        <fullName evidence="3">Uncharacterized protein</fullName>
    </submittedName>
</protein>
<proteinExistence type="predicted"/>
<name>A0A7C9HJL8_9RHOB</name>